<reference evidence="1" key="1">
    <citation type="submission" date="2021-05" db="EMBL/GenBank/DDBJ databases">
        <title>Complete genome sequence of the cellulolytic planctomycete Telmatocola sphagniphila SP2T and characterization of the first cellulase from planctomycetes.</title>
        <authorList>
            <person name="Rakitin A.L."/>
            <person name="Beletsky A.V."/>
            <person name="Naumoff D.G."/>
            <person name="Kulichevskaya I.S."/>
            <person name="Mardanov A.V."/>
            <person name="Ravin N.V."/>
            <person name="Dedysh S.N."/>
        </authorList>
    </citation>
    <scope>NUCLEOTIDE SEQUENCE</scope>
    <source>
        <strain evidence="1">SP2T</strain>
    </source>
</reference>
<dbReference type="EMBL" id="CP074694">
    <property type="protein sequence ID" value="QVL30983.1"/>
    <property type="molecule type" value="Genomic_DNA"/>
</dbReference>
<evidence type="ECO:0000313" key="2">
    <source>
        <dbReference type="Proteomes" id="UP000676194"/>
    </source>
</evidence>
<dbReference type="Proteomes" id="UP000676194">
    <property type="component" value="Chromosome"/>
</dbReference>
<proteinExistence type="predicted"/>
<keyword evidence="2" id="KW-1185">Reference proteome</keyword>
<dbReference type="KEGG" id="tsph:KIH39_19310"/>
<organism evidence="1 2">
    <name type="scientific">Telmatocola sphagniphila</name>
    <dbReference type="NCBI Taxonomy" id="1123043"/>
    <lineage>
        <taxon>Bacteria</taxon>
        <taxon>Pseudomonadati</taxon>
        <taxon>Planctomycetota</taxon>
        <taxon>Planctomycetia</taxon>
        <taxon>Gemmatales</taxon>
        <taxon>Gemmataceae</taxon>
    </lineage>
</organism>
<dbReference type="AlphaFoldDB" id="A0A8E6EWV6"/>
<sequence>MSAIRNLSCNWLAWILAIPLLGCGDSGSVEKSVDTGSRNAVNNFFNGLIEKKWFQSYDQLSPEGKKKNSLEQFTRKATSWRKNLGFEPQSVFIQSCEERPNEAIAHVSIIAASGSQRTRFKEAISLTRQDQNWYIVLPNNFGQRTH</sequence>
<dbReference type="RefSeq" id="WP_213494865.1">
    <property type="nucleotide sequence ID" value="NZ_CP074694.1"/>
</dbReference>
<gene>
    <name evidence="1" type="ORF">KIH39_19310</name>
</gene>
<protein>
    <submittedName>
        <fullName evidence="1">Uncharacterized protein</fullName>
    </submittedName>
</protein>
<name>A0A8E6EWV6_9BACT</name>
<evidence type="ECO:0000313" key="1">
    <source>
        <dbReference type="EMBL" id="QVL30983.1"/>
    </source>
</evidence>
<accession>A0A8E6EWV6</accession>